<evidence type="ECO:0000313" key="2">
    <source>
        <dbReference type="Proteomes" id="UP001239795"/>
    </source>
</evidence>
<comment type="caution">
    <text evidence="1">The sequence shown here is derived from an EMBL/GenBank/DDBJ whole genome shotgun (WGS) entry which is preliminary data.</text>
</comment>
<name>A0AAI9U2W9_9PEZI</name>
<dbReference type="EMBL" id="MLGG01000068">
    <property type="protein sequence ID" value="KAK1449320.1"/>
    <property type="molecule type" value="Genomic_DNA"/>
</dbReference>
<gene>
    <name evidence="1" type="ORF">CMEL01_08635</name>
</gene>
<accession>A0AAI9U2W9</accession>
<sequence>MDIIYESELLRDETQDFDKWGWVFYSCTYNDDDAWARFKDIINDTSRQGSEYYEYPGILDKMKWTVVYKELPPAEANLYVRGHINLVNADWHHARLEDYHGENIRVNEDHFSFPAFEGCTGENVGWMRLVVSEVGPSTFQRIAHLWYIVYKRPPEIVYGV</sequence>
<dbReference type="Proteomes" id="UP001239795">
    <property type="component" value="Unassembled WGS sequence"/>
</dbReference>
<proteinExistence type="predicted"/>
<dbReference type="AlphaFoldDB" id="A0AAI9U2W9"/>
<reference evidence="1 2" key="1">
    <citation type="submission" date="2016-10" db="EMBL/GenBank/DDBJ databases">
        <title>The genome sequence of Colletotrichum fioriniae PJ7.</title>
        <authorList>
            <person name="Baroncelli R."/>
        </authorList>
    </citation>
    <scope>NUCLEOTIDE SEQUENCE [LARGE SCALE GENOMIC DNA]</scope>
    <source>
        <strain evidence="1">Col 31</strain>
    </source>
</reference>
<organism evidence="1 2">
    <name type="scientific">Colletotrichum melonis</name>
    <dbReference type="NCBI Taxonomy" id="1209925"/>
    <lineage>
        <taxon>Eukaryota</taxon>
        <taxon>Fungi</taxon>
        <taxon>Dikarya</taxon>
        <taxon>Ascomycota</taxon>
        <taxon>Pezizomycotina</taxon>
        <taxon>Sordariomycetes</taxon>
        <taxon>Hypocreomycetidae</taxon>
        <taxon>Glomerellales</taxon>
        <taxon>Glomerellaceae</taxon>
        <taxon>Colletotrichum</taxon>
        <taxon>Colletotrichum acutatum species complex</taxon>
    </lineage>
</organism>
<evidence type="ECO:0000313" key="1">
    <source>
        <dbReference type="EMBL" id="KAK1449320.1"/>
    </source>
</evidence>
<keyword evidence="2" id="KW-1185">Reference proteome</keyword>
<protein>
    <submittedName>
        <fullName evidence="1">Uncharacterized protein</fullName>
    </submittedName>
</protein>